<dbReference type="STRING" id="1047168.A0A0F4G8U1"/>
<accession>A0A0F4G8U1</accession>
<proteinExistence type="predicted"/>
<reference evidence="2 3" key="1">
    <citation type="submission" date="2015-03" db="EMBL/GenBank/DDBJ databases">
        <title>RNA-seq based gene annotation and comparative genomics of four Zymoseptoria species reveal species-specific pathogenicity related genes and transposable element activity.</title>
        <authorList>
            <person name="Grandaubert J."/>
            <person name="Bhattacharyya A."/>
            <person name="Stukenbrock E.H."/>
        </authorList>
    </citation>
    <scope>NUCLEOTIDE SEQUENCE [LARGE SCALE GENOMIC DNA]</scope>
    <source>
        <strain evidence="2 3">Zb18110</strain>
    </source>
</reference>
<dbReference type="InterPro" id="IPR027417">
    <property type="entry name" value="P-loop_NTPase"/>
</dbReference>
<keyword evidence="3" id="KW-1185">Reference proteome</keyword>
<sequence>MLGFKETTVIATIAATAAGDANGNLDRIQARHLARMGARTAQTACQAPQEPLTPEHIAAAPAPRLDEAAADRYGLQQARHLALAGARRSRALTEPPVSMTPGSNDPPSSNVAHSKNPAMVPGYELDIRGDCDLLRAPRRIFDIRKYVPNGEGFVLGRQAKVFPPDFENPGAGDNEESAESSISQPINKFEEHFIHDIALDSALSEEQRRLVNLILDGRNIFYTGSAGTGKSTVLRGALSSFKGSKLSRSAQLA</sequence>
<dbReference type="Proteomes" id="UP000033647">
    <property type="component" value="Unassembled WGS sequence"/>
</dbReference>
<evidence type="ECO:0000313" key="3">
    <source>
        <dbReference type="Proteomes" id="UP000033647"/>
    </source>
</evidence>
<gene>
    <name evidence="2" type="ORF">TI39_contig4251g00007</name>
</gene>
<comment type="caution">
    <text evidence="2">The sequence shown here is derived from an EMBL/GenBank/DDBJ whole genome shotgun (WGS) entry which is preliminary data.</text>
</comment>
<evidence type="ECO:0008006" key="4">
    <source>
        <dbReference type="Google" id="ProtNLM"/>
    </source>
</evidence>
<organism evidence="2 3">
    <name type="scientific">Zymoseptoria brevis</name>
    <dbReference type="NCBI Taxonomy" id="1047168"/>
    <lineage>
        <taxon>Eukaryota</taxon>
        <taxon>Fungi</taxon>
        <taxon>Dikarya</taxon>
        <taxon>Ascomycota</taxon>
        <taxon>Pezizomycotina</taxon>
        <taxon>Dothideomycetes</taxon>
        <taxon>Dothideomycetidae</taxon>
        <taxon>Mycosphaerellales</taxon>
        <taxon>Mycosphaerellaceae</taxon>
        <taxon>Zymoseptoria</taxon>
    </lineage>
</organism>
<dbReference type="Gene3D" id="3.40.50.300">
    <property type="entry name" value="P-loop containing nucleotide triphosphate hydrolases"/>
    <property type="match status" value="1"/>
</dbReference>
<dbReference type="EMBL" id="LAFY01004210">
    <property type="protein sequence ID" value="KJX93813.1"/>
    <property type="molecule type" value="Genomic_DNA"/>
</dbReference>
<evidence type="ECO:0000256" key="1">
    <source>
        <dbReference type="SAM" id="MobiDB-lite"/>
    </source>
</evidence>
<dbReference type="SUPFAM" id="SSF52540">
    <property type="entry name" value="P-loop containing nucleoside triphosphate hydrolases"/>
    <property type="match status" value="1"/>
</dbReference>
<protein>
    <recommendedName>
        <fullName evidence="4">ATP-dependent DNA helicase</fullName>
    </recommendedName>
</protein>
<dbReference type="AlphaFoldDB" id="A0A0F4G8U1"/>
<dbReference type="OrthoDB" id="432234at2759"/>
<name>A0A0F4G8U1_9PEZI</name>
<feature type="compositionally biased region" description="Polar residues" evidence="1">
    <location>
        <begin position="100"/>
        <end position="113"/>
    </location>
</feature>
<feature type="region of interest" description="Disordered" evidence="1">
    <location>
        <begin position="85"/>
        <end position="113"/>
    </location>
</feature>
<evidence type="ECO:0000313" key="2">
    <source>
        <dbReference type="EMBL" id="KJX93813.1"/>
    </source>
</evidence>